<keyword evidence="5" id="KW-1185">Reference proteome</keyword>
<protein>
    <submittedName>
        <fullName evidence="2">Uncharacterized protein</fullName>
    </submittedName>
</protein>
<dbReference type="EMBL" id="CAJNOL010000953">
    <property type="protein sequence ID" value="CAF1248395.1"/>
    <property type="molecule type" value="Genomic_DNA"/>
</dbReference>
<keyword evidence="1" id="KW-0812">Transmembrane</keyword>
<gene>
    <name evidence="3" type="ORF">JXQ802_LOCUS26842</name>
    <name evidence="2" type="ORF">PYM288_LOCUS17997</name>
</gene>
<proteinExistence type="predicted"/>
<evidence type="ECO:0000313" key="5">
    <source>
        <dbReference type="Proteomes" id="UP000663870"/>
    </source>
</evidence>
<evidence type="ECO:0000313" key="2">
    <source>
        <dbReference type="EMBL" id="CAF1067870.1"/>
    </source>
</evidence>
<comment type="caution">
    <text evidence="2">The sequence shown here is derived from an EMBL/GenBank/DDBJ whole genome shotgun (WGS) entry which is preliminary data.</text>
</comment>
<feature type="transmembrane region" description="Helical" evidence="1">
    <location>
        <begin position="70"/>
        <end position="87"/>
    </location>
</feature>
<dbReference type="EMBL" id="CAJNOH010000531">
    <property type="protein sequence ID" value="CAF1067870.1"/>
    <property type="molecule type" value="Genomic_DNA"/>
</dbReference>
<sequence>MIFILTLFNYVNGYICYCYCPHYVGITNHYTCTTVECSLSCSWSYIGLCKTPSTIFGYCGMSSIIIPAKLNIFILVSMVIIIDQYLFN</sequence>
<organism evidence="2 4">
    <name type="scientific">Rotaria sordida</name>
    <dbReference type="NCBI Taxonomy" id="392033"/>
    <lineage>
        <taxon>Eukaryota</taxon>
        <taxon>Metazoa</taxon>
        <taxon>Spiralia</taxon>
        <taxon>Gnathifera</taxon>
        <taxon>Rotifera</taxon>
        <taxon>Eurotatoria</taxon>
        <taxon>Bdelloidea</taxon>
        <taxon>Philodinida</taxon>
        <taxon>Philodinidae</taxon>
        <taxon>Rotaria</taxon>
    </lineage>
</organism>
<name>A0A814LMK1_9BILA</name>
<keyword evidence="1" id="KW-1133">Transmembrane helix</keyword>
<dbReference type="Proteomes" id="UP000663870">
    <property type="component" value="Unassembled WGS sequence"/>
</dbReference>
<evidence type="ECO:0000313" key="3">
    <source>
        <dbReference type="EMBL" id="CAF1248395.1"/>
    </source>
</evidence>
<keyword evidence="1" id="KW-0472">Membrane</keyword>
<reference evidence="2" key="1">
    <citation type="submission" date="2021-02" db="EMBL/GenBank/DDBJ databases">
        <authorList>
            <person name="Nowell W R."/>
        </authorList>
    </citation>
    <scope>NUCLEOTIDE SEQUENCE</scope>
</reference>
<dbReference type="Proteomes" id="UP000663854">
    <property type="component" value="Unassembled WGS sequence"/>
</dbReference>
<evidence type="ECO:0000256" key="1">
    <source>
        <dbReference type="SAM" id="Phobius"/>
    </source>
</evidence>
<evidence type="ECO:0000313" key="4">
    <source>
        <dbReference type="Proteomes" id="UP000663854"/>
    </source>
</evidence>
<dbReference type="AlphaFoldDB" id="A0A814LMK1"/>
<accession>A0A814LMK1</accession>